<reference evidence="1 2" key="1">
    <citation type="submission" date="2024-09" db="EMBL/GenBank/DDBJ databases">
        <authorList>
            <person name="Sun Q."/>
            <person name="Mori K."/>
        </authorList>
    </citation>
    <scope>NUCLEOTIDE SEQUENCE [LARGE SCALE GENOMIC DNA]</scope>
    <source>
        <strain evidence="1 2">TBRC 1851</strain>
    </source>
</reference>
<name>A0ABV6U9Y5_9ACTN</name>
<dbReference type="RefSeq" id="WP_394303036.1">
    <property type="nucleotide sequence ID" value="NZ_JBHMQT010000045.1"/>
</dbReference>
<evidence type="ECO:0000313" key="1">
    <source>
        <dbReference type="EMBL" id="MFC0864983.1"/>
    </source>
</evidence>
<keyword evidence="2" id="KW-1185">Reference proteome</keyword>
<protein>
    <recommendedName>
        <fullName evidence="3">Ribbon-helix-helix protein, CopG family</fullName>
    </recommendedName>
</protein>
<evidence type="ECO:0000313" key="2">
    <source>
        <dbReference type="Proteomes" id="UP001589870"/>
    </source>
</evidence>
<comment type="caution">
    <text evidence="1">The sequence shown here is derived from an EMBL/GenBank/DDBJ whole genome shotgun (WGS) entry which is preliminary data.</text>
</comment>
<gene>
    <name evidence="1" type="ORF">ACFHYQ_22060</name>
</gene>
<dbReference type="EMBL" id="JBHMQT010000045">
    <property type="protein sequence ID" value="MFC0864983.1"/>
    <property type="molecule type" value="Genomic_DNA"/>
</dbReference>
<accession>A0ABV6U9Y5</accession>
<dbReference type="Proteomes" id="UP001589870">
    <property type="component" value="Unassembled WGS sequence"/>
</dbReference>
<evidence type="ECO:0008006" key="3">
    <source>
        <dbReference type="Google" id="ProtNLM"/>
    </source>
</evidence>
<proteinExistence type="predicted"/>
<organism evidence="1 2">
    <name type="scientific">Sphaerimonospora cavernae</name>
    <dbReference type="NCBI Taxonomy" id="1740611"/>
    <lineage>
        <taxon>Bacteria</taxon>
        <taxon>Bacillati</taxon>
        <taxon>Actinomycetota</taxon>
        <taxon>Actinomycetes</taxon>
        <taxon>Streptosporangiales</taxon>
        <taxon>Streptosporangiaceae</taxon>
        <taxon>Sphaerimonospora</taxon>
    </lineage>
</organism>
<sequence length="88" mass="9095">MASKKVTITLDEALVEAMGAAAREAGVPLSRLIASAAERELRLRLGRAEVAEWQAEHGAFTPEELAAVRAEMAAADAEYLGGTGASAA</sequence>